<reference evidence="2 3" key="1">
    <citation type="submission" date="2024-09" db="EMBL/GenBank/DDBJ databases">
        <authorList>
            <person name="Sun Q."/>
            <person name="Mori K."/>
        </authorList>
    </citation>
    <scope>NUCLEOTIDE SEQUENCE [LARGE SCALE GENOMIC DNA]</scope>
    <source>
        <strain evidence="2 3">CCM 7228</strain>
    </source>
</reference>
<dbReference type="EMBL" id="JBHLVO010000003">
    <property type="protein sequence ID" value="MFC0271149.1"/>
    <property type="molecule type" value="Genomic_DNA"/>
</dbReference>
<name>A0ABV6GD61_9BACI</name>
<organism evidence="2 3">
    <name type="scientific">Metabacillus herbersteinensis</name>
    <dbReference type="NCBI Taxonomy" id="283816"/>
    <lineage>
        <taxon>Bacteria</taxon>
        <taxon>Bacillati</taxon>
        <taxon>Bacillota</taxon>
        <taxon>Bacilli</taxon>
        <taxon>Bacillales</taxon>
        <taxon>Bacillaceae</taxon>
        <taxon>Metabacillus</taxon>
    </lineage>
</organism>
<sequence length="146" mass="15638">MAKVQSMSISEFMSGEYKVKKKKDRRLLKAAATSVLPFALFPSLASAHENVIPVSGAPEAIPAGATEWMSEKALETLAHAMDPLVDLMVALSFPIASVIIIGGCFFFMLGKSERAWSTIQNAGLGYVLIQIMPLLLNVLKEVGGAV</sequence>
<evidence type="ECO:0008006" key="4">
    <source>
        <dbReference type="Google" id="ProtNLM"/>
    </source>
</evidence>
<feature type="transmembrane region" description="Helical" evidence="1">
    <location>
        <begin position="87"/>
        <end position="109"/>
    </location>
</feature>
<evidence type="ECO:0000313" key="2">
    <source>
        <dbReference type="EMBL" id="MFC0271149.1"/>
    </source>
</evidence>
<dbReference type="Proteomes" id="UP001589854">
    <property type="component" value="Unassembled WGS sequence"/>
</dbReference>
<feature type="transmembrane region" description="Helical" evidence="1">
    <location>
        <begin position="121"/>
        <end position="139"/>
    </location>
</feature>
<keyword evidence="1" id="KW-0812">Transmembrane</keyword>
<evidence type="ECO:0000256" key="1">
    <source>
        <dbReference type="SAM" id="Phobius"/>
    </source>
</evidence>
<keyword evidence="1" id="KW-0472">Membrane</keyword>
<protein>
    <recommendedName>
        <fullName evidence="4">TrbC/VirB2 family protein</fullName>
    </recommendedName>
</protein>
<dbReference type="RefSeq" id="WP_378931884.1">
    <property type="nucleotide sequence ID" value="NZ_JBHLVO010000003.1"/>
</dbReference>
<comment type="caution">
    <text evidence="2">The sequence shown here is derived from an EMBL/GenBank/DDBJ whole genome shotgun (WGS) entry which is preliminary data.</text>
</comment>
<keyword evidence="1" id="KW-1133">Transmembrane helix</keyword>
<accession>A0ABV6GD61</accession>
<evidence type="ECO:0000313" key="3">
    <source>
        <dbReference type="Proteomes" id="UP001589854"/>
    </source>
</evidence>
<proteinExistence type="predicted"/>
<gene>
    <name evidence="2" type="ORF">ACFFIX_06745</name>
</gene>
<keyword evidence="3" id="KW-1185">Reference proteome</keyword>